<evidence type="ECO:0000313" key="2">
    <source>
        <dbReference type="Proteomes" id="UP001318860"/>
    </source>
</evidence>
<proteinExistence type="predicted"/>
<comment type="caution">
    <text evidence="1">The sequence shown here is derived from an EMBL/GenBank/DDBJ whole genome shotgun (WGS) entry which is preliminary data.</text>
</comment>
<protein>
    <recommendedName>
        <fullName evidence="3">Retrotransposon Copia-like N-terminal domain-containing protein</fullName>
    </recommendedName>
</protein>
<evidence type="ECO:0008006" key="3">
    <source>
        <dbReference type="Google" id="ProtNLM"/>
    </source>
</evidence>
<dbReference type="PANTHER" id="PTHR47481">
    <property type="match status" value="1"/>
</dbReference>
<organism evidence="1 2">
    <name type="scientific">Rehmannia glutinosa</name>
    <name type="common">Chinese foxglove</name>
    <dbReference type="NCBI Taxonomy" id="99300"/>
    <lineage>
        <taxon>Eukaryota</taxon>
        <taxon>Viridiplantae</taxon>
        <taxon>Streptophyta</taxon>
        <taxon>Embryophyta</taxon>
        <taxon>Tracheophyta</taxon>
        <taxon>Spermatophyta</taxon>
        <taxon>Magnoliopsida</taxon>
        <taxon>eudicotyledons</taxon>
        <taxon>Gunneridae</taxon>
        <taxon>Pentapetalae</taxon>
        <taxon>asterids</taxon>
        <taxon>lamiids</taxon>
        <taxon>Lamiales</taxon>
        <taxon>Orobanchaceae</taxon>
        <taxon>Rehmannieae</taxon>
        <taxon>Rehmannia</taxon>
    </lineage>
</organism>
<dbReference type="Pfam" id="PF14223">
    <property type="entry name" value="Retrotran_gag_2"/>
    <property type="match status" value="1"/>
</dbReference>
<evidence type="ECO:0000313" key="1">
    <source>
        <dbReference type="EMBL" id="KAK6158699.1"/>
    </source>
</evidence>
<keyword evidence="2" id="KW-1185">Reference proteome</keyword>
<sequence>MESPTLTTSSSPVTQSQIQVIQPQNQVVTVKLNDSNYLLWKMQVLTVVKGCGLLGYLTGAISAPTQFIVNTETNETKINPEFESFTKQDQLLASWMLSSLSESVLILVVGLDSSADIWRCLETNFSSQSKARMMQYKLQLQTLKKGTLSMREYLGKAKAACDALASAGQKLSEEDQLLHILSGLPSEYNPVIVTITSAIDFYSLSEASALLLSFESREETLPFRRTTEAEALPFKEVDGEPTIEEEEAGSLEMADLSVKCVIFLDILLTDAITGMIKTMLETMLKLKFRFSSFN</sequence>
<dbReference type="EMBL" id="JABTTQ020000004">
    <property type="protein sequence ID" value="KAK6158699.1"/>
    <property type="molecule type" value="Genomic_DNA"/>
</dbReference>
<name>A0ABR0XHQ0_REHGL</name>
<reference evidence="1 2" key="1">
    <citation type="journal article" date="2021" name="Comput. Struct. Biotechnol. J.">
        <title>De novo genome assembly of the potent medicinal plant Rehmannia glutinosa using nanopore technology.</title>
        <authorList>
            <person name="Ma L."/>
            <person name="Dong C."/>
            <person name="Song C."/>
            <person name="Wang X."/>
            <person name="Zheng X."/>
            <person name="Niu Y."/>
            <person name="Chen S."/>
            <person name="Feng W."/>
        </authorList>
    </citation>
    <scope>NUCLEOTIDE SEQUENCE [LARGE SCALE GENOMIC DNA]</scope>
    <source>
        <strain evidence="1">DH-2019</strain>
    </source>
</reference>
<gene>
    <name evidence="1" type="ORF">DH2020_006013</name>
</gene>
<accession>A0ABR0XHQ0</accession>
<dbReference type="PANTHER" id="PTHR47481:SF30">
    <property type="entry name" value="CCHC-TYPE DOMAIN-CONTAINING PROTEIN"/>
    <property type="match status" value="1"/>
</dbReference>
<dbReference type="Proteomes" id="UP001318860">
    <property type="component" value="Unassembled WGS sequence"/>
</dbReference>